<dbReference type="PANTHER" id="PTHR43750:SF3">
    <property type="entry name" value="UDP-GLUCOSE 6-DEHYDROGENASE TUAD"/>
    <property type="match status" value="1"/>
</dbReference>
<evidence type="ECO:0000256" key="3">
    <source>
        <dbReference type="ARBA" id="ARBA00012954"/>
    </source>
</evidence>
<dbReference type="InterPro" id="IPR028357">
    <property type="entry name" value="UDPglc_DH_bac"/>
</dbReference>
<accession>A0A1G2LET4</accession>
<comment type="similarity">
    <text evidence="2 7">Belongs to the UDP-glucose/GDP-mannose dehydrogenase family.</text>
</comment>
<dbReference type="InterPro" id="IPR017476">
    <property type="entry name" value="UDP-Glc/GDP-Man"/>
</dbReference>
<dbReference type="InterPro" id="IPR014027">
    <property type="entry name" value="UDP-Glc/GDP-Man_DH_C"/>
</dbReference>
<dbReference type="GO" id="GO:0006065">
    <property type="term" value="P:UDP-glucuronate biosynthetic process"/>
    <property type="evidence" value="ECO:0007669"/>
    <property type="project" value="UniProtKB-UniPathway"/>
</dbReference>
<sequence length="415" mass="45545">MKTTVVGSWHLASIYAAGLATLGHEVRLVARPEVTKGYERGEPPVHEPGLKEALAEYGGKGTWTFSDDIRDPANASEVCFLAEDVKVVPRGVDLDDFRKLFDAIASSKNFKIIPISSQMPIGTCRELQAAHPDVRVAYFPEFLRLGEGLARFLKPDYIVLGGDAGVTASVMPFFAGVDAPKFHVTLEEAEMAKHAANIFVALEVSFISELTKFSERFNVNLEKVGEILRHDARVGPKAYVLPGMGFSGETVERDIRVLLEKGRVLGIDLPLLSQIIPVNDEHNRFIERELKKRISNLTGSKIGFLGATYKPVTSTLRGSLFADLMMKLSGEGAEIRLFDPQVSDFQFLVQSPEEVFASADAVVISVGKKEFRDLDYQKLAGTMHSKVVIDAANLMSKDQARALGTDYISIGRGDL</sequence>
<feature type="binding site" evidence="8">
    <location>
        <position position="310"/>
    </location>
    <ligand>
        <name>substrate</name>
    </ligand>
</feature>
<evidence type="ECO:0000256" key="4">
    <source>
        <dbReference type="ARBA" id="ARBA00023002"/>
    </source>
</evidence>
<dbReference type="InterPro" id="IPR036220">
    <property type="entry name" value="UDP-Glc/GDP-Man_DH_C_sf"/>
</dbReference>
<evidence type="ECO:0000259" key="10">
    <source>
        <dbReference type="SMART" id="SM00984"/>
    </source>
</evidence>
<evidence type="ECO:0000256" key="5">
    <source>
        <dbReference type="ARBA" id="ARBA00023027"/>
    </source>
</evidence>
<dbReference type="AlphaFoldDB" id="A0A1G2LET4"/>
<dbReference type="InterPro" id="IPR036291">
    <property type="entry name" value="NAD(P)-bd_dom_sf"/>
</dbReference>
<dbReference type="GO" id="GO:0000271">
    <property type="term" value="P:polysaccharide biosynthetic process"/>
    <property type="evidence" value="ECO:0007669"/>
    <property type="project" value="InterPro"/>
</dbReference>
<dbReference type="EMBL" id="MHQT01000003">
    <property type="protein sequence ID" value="OHA10153.1"/>
    <property type="molecule type" value="Genomic_DNA"/>
</dbReference>
<feature type="binding site" evidence="8">
    <location>
        <position position="193"/>
    </location>
    <ligand>
        <name>substrate</name>
    </ligand>
</feature>
<proteinExistence type="inferred from homology"/>
<dbReference type="GO" id="GO:0051287">
    <property type="term" value="F:NAD binding"/>
    <property type="evidence" value="ECO:0007669"/>
    <property type="project" value="InterPro"/>
</dbReference>
<evidence type="ECO:0000313" key="11">
    <source>
        <dbReference type="EMBL" id="OHA10153.1"/>
    </source>
</evidence>
<dbReference type="SUPFAM" id="SSF51735">
    <property type="entry name" value="NAD(P)-binding Rossmann-fold domains"/>
    <property type="match status" value="1"/>
</dbReference>
<keyword evidence="4 7" id="KW-0560">Oxidoreductase</keyword>
<reference evidence="11 12" key="1">
    <citation type="journal article" date="2016" name="Nat. Commun.">
        <title>Thousands of microbial genomes shed light on interconnected biogeochemical processes in an aquifer system.</title>
        <authorList>
            <person name="Anantharaman K."/>
            <person name="Brown C.T."/>
            <person name="Hug L.A."/>
            <person name="Sharon I."/>
            <person name="Castelle C.J."/>
            <person name="Probst A.J."/>
            <person name="Thomas B.C."/>
            <person name="Singh A."/>
            <person name="Wilkins M.J."/>
            <person name="Karaoz U."/>
            <person name="Brodie E.L."/>
            <person name="Williams K.H."/>
            <person name="Hubbard S.S."/>
            <person name="Banfield J.F."/>
        </authorList>
    </citation>
    <scope>NUCLEOTIDE SEQUENCE [LARGE SCALE GENOMIC DNA]</scope>
</reference>
<dbReference type="Gene3D" id="3.40.50.720">
    <property type="entry name" value="NAD(P)-binding Rossmann-like Domain"/>
    <property type="match status" value="2"/>
</dbReference>
<evidence type="ECO:0000256" key="2">
    <source>
        <dbReference type="ARBA" id="ARBA00006601"/>
    </source>
</evidence>
<dbReference type="PANTHER" id="PTHR43750">
    <property type="entry name" value="UDP-GLUCOSE 6-DEHYDROGENASE TUAD"/>
    <property type="match status" value="1"/>
</dbReference>
<dbReference type="UniPathway" id="UPA00038">
    <property type="reaction ID" value="UER00491"/>
</dbReference>
<dbReference type="SUPFAM" id="SSF48179">
    <property type="entry name" value="6-phosphogluconate dehydrogenase C-terminal domain-like"/>
    <property type="match status" value="1"/>
</dbReference>
<feature type="binding site" evidence="8">
    <location>
        <begin position="239"/>
        <end position="243"/>
    </location>
    <ligand>
        <name>substrate</name>
    </ligand>
</feature>
<feature type="domain" description="UDP-glucose/GDP-mannose dehydrogenase C-terminal" evidence="10">
    <location>
        <begin position="303"/>
        <end position="397"/>
    </location>
</feature>
<keyword evidence="5 7" id="KW-0520">NAD</keyword>
<dbReference type="InterPro" id="IPR014026">
    <property type="entry name" value="UDP-Glc/GDP-Man_DH_dimer"/>
</dbReference>
<dbReference type="Pfam" id="PF00984">
    <property type="entry name" value="UDPG_MGDP_dh"/>
    <property type="match status" value="1"/>
</dbReference>
<dbReference type="InterPro" id="IPR008927">
    <property type="entry name" value="6-PGluconate_DH-like_C_sf"/>
</dbReference>
<dbReference type="PIRSF" id="PIRSF500134">
    <property type="entry name" value="UDPglc_DH_bac"/>
    <property type="match status" value="1"/>
</dbReference>
<dbReference type="Proteomes" id="UP000178977">
    <property type="component" value="Unassembled WGS sequence"/>
</dbReference>
<name>A0A1G2LET4_9BACT</name>
<comment type="pathway">
    <text evidence="1">Nucleotide-sugar biosynthesis; UDP-alpha-D-glucuronate biosynthesis; UDP-alpha-D-glucuronate from UDP-alpha-D-glucose: step 1/1.</text>
</comment>
<comment type="catalytic activity">
    <reaction evidence="6 7">
        <text>UDP-alpha-D-glucose + 2 NAD(+) + H2O = UDP-alpha-D-glucuronate + 2 NADH + 3 H(+)</text>
        <dbReference type="Rhea" id="RHEA:23596"/>
        <dbReference type="ChEBI" id="CHEBI:15377"/>
        <dbReference type="ChEBI" id="CHEBI:15378"/>
        <dbReference type="ChEBI" id="CHEBI:57540"/>
        <dbReference type="ChEBI" id="CHEBI:57945"/>
        <dbReference type="ChEBI" id="CHEBI:58052"/>
        <dbReference type="ChEBI" id="CHEBI:58885"/>
        <dbReference type="EC" id="1.1.1.22"/>
    </reaction>
</comment>
<feature type="binding site" evidence="9">
    <location>
        <position position="317"/>
    </location>
    <ligand>
        <name>NAD(+)</name>
        <dbReference type="ChEBI" id="CHEBI:57540"/>
    </ligand>
</feature>
<dbReference type="SMART" id="SM00984">
    <property type="entry name" value="UDPG_MGDP_dh_C"/>
    <property type="match status" value="1"/>
</dbReference>
<protein>
    <recommendedName>
        <fullName evidence="3 7">UDP-glucose 6-dehydrogenase</fullName>
        <ecNumber evidence="3 7">1.1.1.22</ecNumber>
    </recommendedName>
</protein>
<evidence type="ECO:0000313" key="12">
    <source>
        <dbReference type="Proteomes" id="UP000178977"/>
    </source>
</evidence>
<dbReference type="NCBIfam" id="TIGR03026">
    <property type="entry name" value="NDP-sugDHase"/>
    <property type="match status" value="1"/>
</dbReference>
<evidence type="ECO:0000256" key="8">
    <source>
        <dbReference type="PIRSR" id="PIRSR500134-2"/>
    </source>
</evidence>
<organism evidence="11 12">
    <name type="scientific">Candidatus Sungbacteria bacterium RIFCSPLOWO2_01_FULL_60_25</name>
    <dbReference type="NCBI Taxonomy" id="1802281"/>
    <lineage>
        <taxon>Bacteria</taxon>
        <taxon>Candidatus Sungiibacteriota</taxon>
    </lineage>
</organism>
<dbReference type="Pfam" id="PF03721">
    <property type="entry name" value="UDPG_MGDP_dh_N"/>
    <property type="match status" value="1"/>
</dbReference>
<evidence type="ECO:0000256" key="9">
    <source>
        <dbReference type="PIRSR" id="PIRSR500134-3"/>
    </source>
</evidence>
<dbReference type="PIRSF" id="PIRSF000124">
    <property type="entry name" value="UDPglc_GDPman_dh"/>
    <property type="match status" value="1"/>
</dbReference>
<dbReference type="Gene3D" id="1.20.5.100">
    <property type="entry name" value="Cytochrome c1, transmembrane anchor, C-terminal"/>
    <property type="match status" value="1"/>
</dbReference>
<gene>
    <name evidence="11" type="ORF">A3A44_01425</name>
</gene>
<comment type="caution">
    <text evidence="11">The sequence shown here is derived from an EMBL/GenBank/DDBJ whole genome shotgun (WGS) entry which is preliminary data.</text>
</comment>
<evidence type="ECO:0000256" key="6">
    <source>
        <dbReference type="ARBA" id="ARBA00047473"/>
    </source>
</evidence>
<evidence type="ECO:0000256" key="1">
    <source>
        <dbReference type="ARBA" id="ARBA00004701"/>
    </source>
</evidence>
<dbReference type="GO" id="GO:0003979">
    <property type="term" value="F:UDP-glucose 6-dehydrogenase activity"/>
    <property type="evidence" value="ECO:0007669"/>
    <property type="project" value="UniProtKB-EC"/>
</dbReference>
<dbReference type="EC" id="1.1.1.22" evidence="3 7"/>
<dbReference type="SUPFAM" id="SSF52413">
    <property type="entry name" value="UDP-glucose/GDP-mannose dehydrogenase C-terminal domain"/>
    <property type="match status" value="1"/>
</dbReference>
<dbReference type="Pfam" id="PF03720">
    <property type="entry name" value="UDPG_MGDP_dh_C"/>
    <property type="match status" value="1"/>
</dbReference>
<evidence type="ECO:0000256" key="7">
    <source>
        <dbReference type="PIRNR" id="PIRNR000124"/>
    </source>
</evidence>
<dbReference type="InterPro" id="IPR001732">
    <property type="entry name" value="UDP-Glc/GDP-Man_DH_N"/>
</dbReference>
<dbReference type="STRING" id="1802281.A3A44_01425"/>